<dbReference type="InterPro" id="IPR019442">
    <property type="entry name" value="THADA/TRM732_DUF2428"/>
</dbReference>
<name>A0A834NNW7_VESGE</name>
<feature type="domain" description="DUF2428" evidence="3">
    <location>
        <begin position="693"/>
        <end position="945"/>
    </location>
</feature>
<proteinExistence type="inferred from homology"/>
<evidence type="ECO:0000256" key="2">
    <source>
        <dbReference type="ARBA" id="ARBA00022694"/>
    </source>
</evidence>
<dbReference type="PANTHER" id="PTHR14387">
    <property type="entry name" value="THADA/DEATH RECEPTOR INTERACTING PROTEIN"/>
    <property type="match status" value="1"/>
</dbReference>
<dbReference type="Proteomes" id="UP000617340">
    <property type="component" value="Unassembled WGS sequence"/>
</dbReference>
<keyword evidence="2" id="KW-0819">tRNA processing</keyword>
<feature type="domain" description="tRNA (32-2'-O)-methyltransferase regulator THADA-like C-terminal TPR repeats region" evidence="4">
    <location>
        <begin position="947"/>
        <end position="1108"/>
    </location>
</feature>
<reference evidence="5" key="1">
    <citation type="journal article" date="2020" name="G3 (Bethesda)">
        <title>High-Quality Assemblies for Three Invasive Social Wasps from the &lt;i&gt;Vespula&lt;/i&gt; Genus.</title>
        <authorList>
            <person name="Harrop T.W.R."/>
            <person name="Guhlin J."/>
            <person name="McLaughlin G.M."/>
            <person name="Permina E."/>
            <person name="Stockwell P."/>
            <person name="Gilligan J."/>
            <person name="Le Lec M.F."/>
            <person name="Gruber M.A.M."/>
            <person name="Quinn O."/>
            <person name="Lovegrove M."/>
            <person name="Duncan E.J."/>
            <person name="Remnant E.J."/>
            <person name="Van Eeckhoven J."/>
            <person name="Graham B."/>
            <person name="Knapp R.A."/>
            <person name="Langford K.W."/>
            <person name="Kronenberg Z."/>
            <person name="Press M.O."/>
            <person name="Eacker S.M."/>
            <person name="Wilson-Rankin E.E."/>
            <person name="Purcell J."/>
            <person name="Lester P.J."/>
            <person name="Dearden P.K."/>
        </authorList>
    </citation>
    <scope>NUCLEOTIDE SEQUENCE</scope>
    <source>
        <strain evidence="5">Linc-1</strain>
    </source>
</reference>
<dbReference type="InterPro" id="IPR051954">
    <property type="entry name" value="tRNA_methyltransferase_THADA"/>
</dbReference>
<accession>A0A834NNW7</accession>
<gene>
    <name evidence="5" type="ORF">HZH68_003169</name>
</gene>
<evidence type="ECO:0000259" key="4">
    <source>
        <dbReference type="Pfam" id="PF25151"/>
    </source>
</evidence>
<sequence>MHNSHVKKEQELYNTMDLSHLLQELQICKENVAIYKKLITFNLSFKHLLTTKNKEEWQLILLNIMEVLTSNQDMGKEWILLASHAFFILQSAQCDSESLQRYLAYFLEIDSSELFYINKTYKIIHLELFKLVITHGYLQVNQKKIYSNNVLCIIFKIIYPHCIQYTPYSYFAYKILNTWLHRSIYTDFWNTNSLLIEQKLEMIIFSNWYNSINDINKQNATYIFNIYLRIMIEKYNGFLEYIFNCIDSLSWQNETKYIILAEVCNMPKCKIAMITSEHFLLCLSTSLTKNHLRCVGTKVYMNILKRLTEKDWKKSFDTVIKYLVYQWEIEPNKNHNALKALCKYWLEPTIAKYKNILLHLWELCKDFAAPFFHSHLQRIANEMYITFPQDIDLIFYIHHKDEVIRLNGFAIYCYQSSKLLNNDKTDHFIIIKQFLWYNVNTTSIFLRDGITKYFKIFYTNILKTSENFGYNQYICNIVDWLHEFLLDCFEPGSRYQRKILGLNLYEVVLSITHTYFCKHLIEKEHNSPIMLHNKCTKEDIKCKFTNKKCLLVLLKLLQDSALDVKQTATYIIINYFKKDVLTNIEKKVIFDMGLKNCNSSKFYEVESGAALMKILSTWEPFNAEFITNKCEKSTLCNSYYEFFICEAQKQLLQMKEDILKAIVHNGSFYGILTAMLNCNFEDGLENCTPPLNFIKNLLDFLDDAITFFLSILSSKSTTTKYASSFAEMGLAINDTIKTSAINDDNYDDLILSPAHQVIVSCIWLSLKVSCEIVNNIGSRMYSNETTLHAIKLIAMVLTKCRHKGAIEAAGIAIGNLVRCICKKDNYAETLKVYVKNLLEDKTTNTLNITRRGAGFTLMFHKIVSNDNRKGRPLLHFAIQELLYSLESWSEIQFENIEYKYDLPLARHLYFLRTLVADKNLHVQLTPYMERISLVCFQYLRSEIWQIRNASLQLFGSIIPRLVGQSPGGKQLDFGNGYSVNHFITHYPILTNHILKQLQVFSQLSENSNTMLHEYSNIVHILILLSKFSISGCDFIDYLSYDFVQEMKSCFCKLLANPIEYIRVLTGKAYAALTAFSCIKSEIEILKFNIFLIKNVNKIHGHLLTIKYLKEKFLAEAENINSCKTIESIIINPDEKYISEYRIQNIVKIWNNKLKTKSNQQVYYTLECMLIELFNLKLSPSNIECFDKIILDTLCILHMEKIKPSFYQFIDNLTYLYADHIKYTGNFNSKIIDKIVHSEYIDQTINFLTHLHCFTPILKIILHILLSIIDNGNTLVINAMIKFIITTFKSSLLIDIYKLKLEEIVLILIPKLDKNSLHINVLHLKNILIAIFCKDEKVIYKILSAIFNMSLSDNEYIKNEALECLQFLVQRFSEVESKNKLIMMHCCLILLKNDTSDICSSVSTIVQNHIISTIYGSKKICEHDEIIYQQLLLEIEYYTSLCNSIYLDDNIEFIKQFIGLDKLHNKQSSLVENPFDHEDNTFYKEETKFMNILYFYMQSNKKYYHTLKYESNIENYIDVSDIIQSKYQFLEKTGFNFNCLRNLLALRDKEYLFKKQETLIYEFKNKK</sequence>
<dbReference type="InterPro" id="IPR016024">
    <property type="entry name" value="ARM-type_fold"/>
</dbReference>
<dbReference type="InterPro" id="IPR056842">
    <property type="entry name" value="THADA-like_TPR_C"/>
</dbReference>
<dbReference type="Pfam" id="PF10350">
    <property type="entry name" value="DUF2428"/>
    <property type="match status" value="1"/>
</dbReference>
<evidence type="ECO:0000313" key="5">
    <source>
        <dbReference type="EMBL" id="KAF7414680.1"/>
    </source>
</evidence>
<evidence type="ECO:0008006" key="7">
    <source>
        <dbReference type="Google" id="ProtNLM"/>
    </source>
</evidence>
<dbReference type="SUPFAM" id="SSF48371">
    <property type="entry name" value="ARM repeat"/>
    <property type="match status" value="1"/>
</dbReference>
<organism evidence="5 6">
    <name type="scientific">Vespula germanica</name>
    <name type="common">German yellow jacket</name>
    <name type="synonym">Paravespula germanica</name>
    <dbReference type="NCBI Taxonomy" id="30212"/>
    <lineage>
        <taxon>Eukaryota</taxon>
        <taxon>Metazoa</taxon>
        <taxon>Ecdysozoa</taxon>
        <taxon>Arthropoda</taxon>
        <taxon>Hexapoda</taxon>
        <taxon>Insecta</taxon>
        <taxon>Pterygota</taxon>
        <taxon>Neoptera</taxon>
        <taxon>Endopterygota</taxon>
        <taxon>Hymenoptera</taxon>
        <taxon>Apocrita</taxon>
        <taxon>Aculeata</taxon>
        <taxon>Vespoidea</taxon>
        <taxon>Vespidae</taxon>
        <taxon>Vespinae</taxon>
        <taxon>Vespula</taxon>
    </lineage>
</organism>
<dbReference type="Pfam" id="PF25151">
    <property type="entry name" value="TPR_Trm732_C"/>
    <property type="match status" value="1"/>
</dbReference>
<comment type="similarity">
    <text evidence="1">Belongs to the THADA family.</text>
</comment>
<dbReference type="EMBL" id="JACSDZ010000002">
    <property type="protein sequence ID" value="KAF7414680.1"/>
    <property type="molecule type" value="Genomic_DNA"/>
</dbReference>
<protein>
    <recommendedName>
        <fullName evidence="7">DUF2428 domain-containing protein</fullName>
    </recommendedName>
</protein>
<dbReference type="GO" id="GO:0030488">
    <property type="term" value="P:tRNA methylation"/>
    <property type="evidence" value="ECO:0007669"/>
    <property type="project" value="TreeGrafter"/>
</dbReference>
<comment type="caution">
    <text evidence="5">The sequence shown here is derived from an EMBL/GenBank/DDBJ whole genome shotgun (WGS) entry which is preliminary data.</text>
</comment>
<dbReference type="GO" id="GO:0005829">
    <property type="term" value="C:cytosol"/>
    <property type="evidence" value="ECO:0007669"/>
    <property type="project" value="TreeGrafter"/>
</dbReference>
<evidence type="ECO:0000259" key="3">
    <source>
        <dbReference type="Pfam" id="PF10350"/>
    </source>
</evidence>
<evidence type="ECO:0000256" key="1">
    <source>
        <dbReference type="ARBA" id="ARBA00010409"/>
    </source>
</evidence>
<evidence type="ECO:0000313" key="6">
    <source>
        <dbReference type="Proteomes" id="UP000617340"/>
    </source>
</evidence>
<keyword evidence="6" id="KW-1185">Reference proteome</keyword>
<dbReference type="PANTHER" id="PTHR14387:SF0">
    <property type="entry name" value="DUF2428 DOMAIN-CONTAINING PROTEIN"/>
    <property type="match status" value="1"/>
</dbReference>